<keyword evidence="3" id="KW-1185">Reference proteome</keyword>
<accession>A0AAE0HJ08</accession>
<reference evidence="2" key="2">
    <citation type="submission" date="2023-06" db="EMBL/GenBank/DDBJ databases">
        <authorList>
            <consortium name="Lawrence Berkeley National Laboratory"/>
            <person name="Haridas S."/>
            <person name="Hensen N."/>
            <person name="Bonometti L."/>
            <person name="Westerberg I."/>
            <person name="Brannstrom I.O."/>
            <person name="Guillou S."/>
            <person name="Cros-Aarteil S."/>
            <person name="Calhoun S."/>
            <person name="Kuo A."/>
            <person name="Mondo S."/>
            <person name="Pangilinan J."/>
            <person name="Riley R."/>
            <person name="Labutti K."/>
            <person name="Andreopoulos B."/>
            <person name="Lipzen A."/>
            <person name="Chen C."/>
            <person name="Yanf M."/>
            <person name="Daum C."/>
            <person name="Ng V."/>
            <person name="Clum A."/>
            <person name="Steindorff A."/>
            <person name="Ohm R."/>
            <person name="Martin F."/>
            <person name="Silar P."/>
            <person name="Natvig D."/>
            <person name="Lalanne C."/>
            <person name="Gautier V."/>
            <person name="Ament-Velasquez S.L."/>
            <person name="Kruys A."/>
            <person name="Hutchinson M.I."/>
            <person name="Powell A.J."/>
            <person name="Barry K."/>
            <person name="Miller A.N."/>
            <person name="Grigoriev I.V."/>
            <person name="Debuchy R."/>
            <person name="Gladieux P."/>
            <person name="Thoren M.H."/>
            <person name="Johannesson H."/>
        </authorList>
    </citation>
    <scope>NUCLEOTIDE SEQUENCE</scope>
    <source>
        <strain evidence="2">CBS 168.71</strain>
    </source>
</reference>
<comment type="caution">
    <text evidence="2">The sequence shown here is derived from an EMBL/GenBank/DDBJ whole genome shotgun (WGS) entry which is preliminary data.</text>
</comment>
<dbReference type="RefSeq" id="XP_062660840.1">
    <property type="nucleotide sequence ID" value="XM_062797982.1"/>
</dbReference>
<gene>
    <name evidence="2" type="ORF">B0H64DRAFT_122629</name>
</gene>
<name>A0AAE0HJ08_9PEZI</name>
<feature type="transmembrane region" description="Helical" evidence="1">
    <location>
        <begin position="21"/>
        <end position="39"/>
    </location>
</feature>
<keyword evidence="1" id="KW-1133">Transmembrane helix</keyword>
<dbReference type="Proteomes" id="UP001278766">
    <property type="component" value="Unassembled WGS sequence"/>
</dbReference>
<proteinExistence type="predicted"/>
<sequence length="183" mass="21325">MLLRNIDRSQVPQSTKYYLRIIQFVFSLWLPLCCLQYVMQCRENSCQRFLSPPSQSHSRSQLAGANAATLTGAHAIQTDQPGTESVGRLEISRTIYSYINQPTTYAHRANTLSYISKYIESEYCTRLMTRIIRAEILMVLKTGKFLLKIAKICQALPRYLRKVRTKSRKTEIYRYLNAHYPHH</sequence>
<evidence type="ECO:0000313" key="3">
    <source>
        <dbReference type="Proteomes" id="UP001278766"/>
    </source>
</evidence>
<dbReference type="AlphaFoldDB" id="A0AAE0HJ08"/>
<protein>
    <submittedName>
        <fullName evidence="2">Uncharacterized protein</fullName>
    </submittedName>
</protein>
<evidence type="ECO:0000313" key="2">
    <source>
        <dbReference type="EMBL" id="KAK3297326.1"/>
    </source>
</evidence>
<dbReference type="EMBL" id="JAUEPN010000003">
    <property type="protein sequence ID" value="KAK3297326.1"/>
    <property type="molecule type" value="Genomic_DNA"/>
</dbReference>
<keyword evidence="1" id="KW-0812">Transmembrane</keyword>
<reference evidence="2" key="1">
    <citation type="journal article" date="2023" name="Mol. Phylogenet. Evol.">
        <title>Genome-scale phylogeny and comparative genomics of the fungal order Sordariales.</title>
        <authorList>
            <person name="Hensen N."/>
            <person name="Bonometti L."/>
            <person name="Westerberg I."/>
            <person name="Brannstrom I.O."/>
            <person name="Guillou S."/>
            <person name="Cros-Aarteil S."/>
            <person name="Calhoun S."/>
            <person name="Haridas S."/>
            <person name="Kuo A."/>
            <person name="Mondo S."/>
            <person name="Pangilinan J."/>
            <person name="Riley R."/>
            <person name="LaButti K."/>
            <person name="Andreopoulos B."/>
            <person name="Lipzen A."/>
            <person name="Chen C."/>
            <person name="Yan M."/>
            <person name="Daum C."/>
            <person name="Ng V."/>
            <person name="Clum A."/>
            <person name="Steindorff A."/>
            <person name="Ohm R.A."/>
            <person name="Martin F."/>
            <person name="Silar P."/>
            <person name="Natvig D.O."/>
            <person name="Lalanne C."/>
            <person name="Gautier V."/>
            <person name="Ament-Velasquez S.L."/>
            <person name="Kruys A."/>
            <person name="Hutchinson M.I."/>
            <person name="Powell A.J."/>
            <person name="Barry K."/>
            <person name="Miller A.N."/>
            <person name="Grigoriev I.V."/>
            <person name="Debuchy R."/>
            <person name="Gladieux P."/>
            <person name="Hiltunen Thoren M."/>
            <person name="Johannesson H."/>
        </authorList>
    </citation>
    <scope>NUCLEOTIDE SEQUENCE</scope>
    <source>
        <strain evidence="2">CBS 168.71</strain>
    </source>
</reference>
<keyword evidence="1" id="KW-0472">Membrane</keyword>
<dbReference type="GeneID" id="87834930"/>
<evidence type="ECO:0000256" key="1">
    <source>
        <dbReference type="SAM" id="Phobius"/>
    </source>
</evidence>
<organism evidence="2 3">
    <name type="scientific">Chaetomium fimeti</name>
    <dbReference type="NCBI Taxonomy" id="1854472"/>
    <lineage>
        <taxon>Eukaryota</taxon>
        <taxon>Fungi</taxon>
        <taxon>Dikarya</taxon>
        <taxon>Ascomycota</taxon>
        <taxon>Pezizomycotina</taxon>
        <taxon>Sordariomycetes</taxon>
        <taxon>Sordariomycetidae</taxon>
        <taxon>Sordariales</taxon>
        <taxon>Chaetomiaceae</taxon>
        <taxon>Chaetomium</taxon>
    </lineage>
</organism>